<dbReference type="OrthoDB" id="2721909at2"/>
<keyword evidence="1" id="KW-1133">Transmembrane helix</keyword>
<keyword evidence="1" id="KW-0812">Transmembrane</keyword>
<dbReference type="Proteomes" id="UP000315753">
    <property type="component" value="Unassembled WGS sequence"/>
</dbReference>
<proteinExistence type="predicted"/>
<dbReference type="RefSeq" id="WP_141601176.1">
    <property type="nucleotide sequence ID" value="NZ_JARMSB010000008.1"/>
</dbReference>
<feature type="transmembrane region" description="Helical" evidence="1">
    <location>
        <begin position="7"/>
        <end position="25"/>
    </location>
</feature>
<organism evidence="2 3">
    <name type="scientific">Ureibacillus terrenus</name>
    <dbReference type="NCBI Taxonomy" id="118246"/>
    <lineage>
        <taxon>Bacteria</taxon>
        <taxon>Bacillati</taxon>
        <taxon>Bacillota</taxon>
        <taxon>Bacilli</taxon>
        <taxon>Bacillales</taxon>
        <taxon>Caryophanaceae</taxon>
        <taxon>Ureibacillus</taxon>
    </lineage>
</organism>
<dbReference type="AlphaFoldDB" id="A0A540V5F9"/>
<dbReference type="EMBL" id="VIGD01000002">
    <property type="protein sequence ID" value="TQE92000.1"/>
    <property type="molecule type" value="Genomic_DNA"/>
</dbReference>
<feature type="transmembrane region" description="Helical" evidence="1">
    <location>
        <begin position="45"/>
        <end position="63"/>
    </location>
</feature>
<comment type="caution">
    <text evidence="2">The sequence shown here is derived from an EMBL/GenBank/DDBJ whole genome shotgun (WGS) entry which is preliminary data.</text>
</comment>
<evidence type="ECO:0000313" key="3">
    <source>
        <dbReference type="Proteomes" id="UP000315753"/>
    </source>
</evidence>
<evidence type="ECO:0000313" key="2">
    <source>
        <dbReference type="EMBL" id="TQE92000.1"/>
    </source>
</evidence>
<accession>A0A540V5F9</accession>
<gene>
    <name evidence="2" type="ORF">FKZ59_02610</name>
</gene>
<name>A0A540V5F9_9BACL</name>
<keyword evidence="3" id="KW-1185">Reference proteome</keyword>
<keyword evidence="1" id="KW-0472">Membrane</keyword>
<evidence type="ECO:0000256" key="1">
    <source>
        <dbReference type="SAM" id="Phobius"/>
    </source>
</evidence>
<sequence>MQLFADILLYIYIIIMIFTGAVYFRQLEKKRKESGLSPFERTMHIMIQAGMLLFAASLLIKVFSR</sequence>
<protein>
    <submittedName>
        <fullName evidence="2">Uncharacterized protein</fullName>
    </submittedName>
</protein>
<reference evidence="2 3" key="1">
    <citation type="submission" date="2019-06" db="EMBL/GenBank/DDBJ databases">
        <title>Genome sequence of Ureibacillus terrenus.</title>
        <authorList>
            <person name="Maclea K.S."/>
            <person name="Simoes M."/>
        </authorList>
    </citation>
    <scope>NUCLEOTIDE SEQUENCE [LARGE SCALE GENOMIC DNA]</scope>
    <source>
        <strain evidence="2 3">ATCC BAA-384</strain>
    </source>
</reference>